<dbReference type="EMBL" id="WOCE01000011">
    <property type="protein sequence ID" value="KAE9604185.1"/>
    <property type="molecule type" value="Genomic_DNA"/>
</dbReference>
<evidence type="ECO:0000259" key="1">
    <source>
        <dbReference type="Pfam" id="PF04782"/>
    </source>
</evidence>
<reference evidence="3" key="1">
    <citation type="journal article" date="2020" name="Nat. Commun.">
        <title>Genome sequence of the cluster root forming white lupin.</title>
        <authorList>
            <person name="Hufnagel B."/>
            <person name="Marques A."/>
            <person name="Soriano A."/>
            <person name="Marques L."/>
            <person name="Divol F."/>
            <person name="Doumas P."/>
            <person name="Sallet E."/>
            <person name="Mancinotti D."/>
            <person name="Carrere S."/>
            <person name="Marande W."/>
            <person name="Arribat S."/>
            <person name="Keller J."/>
            <person name="Huneau C."/>
            <person name="Blein T."/>
            <person name="Aime D."/>
            <person name="Laguerre M."/>
            <person name="Taylor J."/>
            <person name="Schubert V."/>
            <person name="Nelson M."/>
            <person name="Geu-Flores F."/>
            <person name="Crespi M."/>
            <person name="Gallardo-Guerrero K."/>
            <person name="Delaux P.-M."/>
            <person name="Salse J."/>
            <person name="Berges H."/>
            <person name="Guyot R."/>
            <person name="Gouzy J."/>
            <person name="Peret B."/>
        </authorList>
    </citation>
    <scope>NUCLEOTIDE SEQUENCE [LARGE SCALE GENOMIC DNA]</scope>
    <source>
        <strain evidence="3">cv. Amiga</strain>
    </source>
</reference>
<dbReference type="PANTHER" id="PTHR21450:SF43">
    <property type="entry name" value="DUF630 FAMILY PROTEIN"/>
    <property type="match status" value="1"/>
</dbReference>
<dbReference type="PANTHER" id="PTHR21450">
    <property type="entry name" value="PROTEIN ALTERED PHOSPHATE STARVATION RESPONSE 1"/>
    <property type="match status" value="1"/>
</dbReference>
<dbReference type="OrthoDB" id="1925648at2759"/>
<sequence>MTFYNYTYTTLFFYRLYRLWKVMSTCHQKQLQTITKAKSHVHILDLENRKKSSSKTTLRLEKVFLKWGMCFNNFINIQKAFLKNLNSWLLRHTQQEVEESVDTKAPPIFRICNEWYHAIDKISETEVSEAISSFASILHQLYEKLEEEKALKVKVKSLLKYYQHKLQLFCNQNGINSHQSTSFINMKASENFDEDEVPLLRESGEIIGILRKTLVEQKKRHKQVIRHVNDIASSCLQKGLPPIFEALGNFCLENLKIYEQLRLQNTGPHE</sequence>
<keyword evidence="3" id="KW-1185">Reference proteome</keyword>
<comment type="caution">
    <text evidence="2">The sequence shown here is derived from an EMBL/GenBank/DDBJ whole genome shotgun (WGS) entry which is preliminary data.</text>
</comment>
<dbReference type="InterPro" id="IPR006867">
    <property type="entry name" value="DUF632"/>
</dbReference>
<feature type="domain" description="DUF632" evidence="1">
    <location>
        <begin position="15"/>
        <end position="139"/>
    </location>
</feature>
<dbReference type="Proteomes" id="UP000447434">
    <property type="component" value="Chromosome 11"/>
</dbReference>
<gene>
    <name evidence="2" type="ORF">Lalb_Chr11g0068631</name>
</gene>
<dbReference type="Pfam" id="PF04782">
    <property type="entry name" value="DUF632"/>
    <property type="match status" value="1"/>
</dbReference>
<dbReference type="AlphaFoldDB" id="A0A6A4PR95"/>
<evidence type="ECO:0000313" key="2">
    <source>
        <dbReference type="EMBL" id="KAE9604185.1"/>
    </source>
</evidence>
<name>A0A6A4PR95_LUPAL</name>
<accession>A0A6A4PR95</accession>
<organism evidence="2 3">
    <name type="scientific">Lupinus albus</name>
    <name type="common">White lupine</name>
    <name type="synonym">Lupinus termis</name>
    <dbReference type="NCBI Taxonomy" id="3870"/>
    <lineage>
        <taxon>Eukaryota</taxon>
        <taxon>Viridiplantae</taxon>
        <taxon>Streptophyta</taxon>
        <taxon>Embryophyta</taxon>
        <taxon>Tracheophyta</taxon>
        <taxon>Spermatophyta</taxon>
        <taxon>Magnoliopsida</taxon>
        <taxon>eudicotyledons</taxon>
        <taxon>Gunneridae</taxon>
        <taxon>Pentapetalae</taxon>
        <taxon>rosids</taxon>
        <taxon>fabids</taxon>
        <taxon>Fabales</taxon>
        <taxon>Fabaceae</taxon>
        <taxon>Papilionoideae</taxon>
        <taxon>50 kb inversion clade</taxon>
        <taxon>genistoids sensu lato</taxon>
        <taxon>core genistoids</taxon>
        <taxon>Genisteae</taxon>
        <taxon>Lupinus</taxon>
    </lineage>
</organism>
<protein>
    <recommendedName>
        <fullName evidence="1">DUF632 domain-containing protein</fullName>
    </recommendedName>
</protein>
<proteinExistence type="predicted"/>
<evidence type="ECO:0000313" key="3">
    <source>
        <dbReference type="Proteomes" id="UP000447434"/>
    </source>
</evidence>